<dbReference type="Proteomes" id="UP000886723">
    <property type="component" value="Unassembled WGS sequence"/>
</dbReference>
<dbReference type="InterPro" id="IPR036866">
    <property type="entry name" value="RibonucZ/Hydroxyglut_hydro"/>
</dbReference>
<evidence type="ECO:0000256" key="1">
    <source>
        <dbReference type="ARBA" id="ARBA00004651"/>
    </source>
</evidence>
<dbReference type="PANTHER" id="PTHR30619">
    <property type="entry name" value="DNA INTERNALIZATION/COMPETENCE PROTEIN COMEC/REC2"/>
    <property type="match status" value="1"/>
</dbReference>
<protein>
    <submittedName>
        <fullName evidence="8">ComEC/Rec2 family competence protein</fullName>
    </submittedName>
</protein>
<evidence type="ECO:0000313" key="9">
    <source>
        <dbReference type="Proteomes" id="UP000886723"/>
    </source>
</evidence>
<feature type="transmembrane region" description="Helical" evidence="6">
    <location>
        <begin position="385"/>
        <end position="404"/>
    </location>
</feature>
<dbReference type="Pfam" id="PF00753">
    <property type="entry name" value="Lactamase_B"/>
    <property type="match status" value="1"/>
</dbReference>
<reference evidence="8" key="1">
    <citation type="submission" date="2020-10" db="EMBL/GenBank/DDBJ databases">
        <authorList>
            <person name="Gilroy R."/>
        </authorList>
    </citation>
    <scope>NUCLEOTIDE SEQUENCE</scope>
    <source>
        <strain evidence="8">ChiBcec2-4451</strain>
    </source>
</reference>
<organism evidence="8 9">
    <name type="scientific">Candidatus Pullilachnospira stercoravium</name>
    <dbReference type="NCBI Taxonomy" id="2840913"/>
    <lineage>
        <taxon>Bacteria</taxon>
        <taxon>Bacillati</taxon>
        <taxon>Bacillota</taxon>
        <taxon>Clostridia</taxon>
        <taxon>Lachnospirales</taxon>
        <taxon>Lachnospiraceae</taxon>
        <taxon>Lachnospiraceae incertae sedis</taxon>
        <taxon>Candidatus Pullilachnospira</taxon>
    </lineage>
</organism>
<dbReference type="GO" id="GO:0005886">
    <property type="term" value="C:plasma membrane"/>
    <property type="evidence" value="ECO:0007669"/>
    <property type="project" value="UniProtKB-SubCell"/>
</dbReference>
<dbReference type="AlphaFoldDB" id="A0A9D1NS56"/>
<feature type="transmembrane region" description="Helical" evidence="6">
    <location>
        <begin position="193"/>
        <end position="214"/>
    </location>
</feature>
<accession>A0A9D1NS56</accession>
<dbReference type="EMBL" id="DVON01000034">
    <property type="protein sequence ID" value="HIV11851.1"/>
    <property type="molecule type" value="Genomic_DNA"/>
</dbReference>
<comment type="caution">
    <text evidence="8">The sequence shown here is derived from an EMBL/GenBank/DDBJ whole genome shotgun (WGS) entry which is preliminary data.</text>
</comment>
<evidence type="ECO:0000313" key="8">
    <source>
        <dbReference type="EMBL" id="HIV11851.1"/>
    </source>
</evidence>
<sequence length="765" mass="83976">MKNRPMCLLATVLVLAVFLAGRWGLSWIWRGPGSARLEQMARDGTPAAAWGIVEKREEKTYTTYLTIKNASLTVQSVKYPVRKLKCEVEAGESYEPGQAVCLQGTLALPEEPGNPGEFHRLRYERARKIDYYLEDTSLLEKGEEYSPFRKMLAQTRESCLGLLRRILPRREAGILGAMLLGDKSGVEQEVKDWYQYAGISHVMAISGLHITLLGMGIWKLLGFFRIPMVPSALASILALALYGIWIGSGASALRAILMFTVLMGARVTGRSYDLLSSLSLAAVLLLLDNPDVVYDSGFQLSFTAVLGVGAVAPVFQKKEGKGLMGRICKALRPGVILWLTTLPVVLAAFSQVSLAGIFWNLLVIPLVPAILVSGIAAMAVGAFHVGAGSVAGIPAWALLKLYEFTGQVTEKMPAGMWTPGQPQWWRILLYYLLGGILLAEAVYRKRKERQEKIQIKLQNKPQEKGGETGGASYRGRGRTLWRAAAVFLMLLTMGFRPRWGMQITMIDVGQGDAILAGADGVWSLVDGGSSSRSQVGTYVIWPYLKSQGITRLDAVFVTHPDADHINGIEELLVLADGGGLRIGRLFLPEWMQKDEDGLRLCALARQAGASCTFLKRGDQIRQGKIRMTVLHPQAKERWEDPNSGSLVLSWEYEEIRGLFMGDLPSEEEKKLLALVEPCDFLKVGHHGSSGSSSEEFLAGADPEAALISCGLDNRYGHPGWEAVKRLEAQGCALFRTDTMGAVTLTARKGKLCVSCFRAPGLRRMW</sequence>
<comment type="subcellular location">
    <subcellularLocation>
        <location evidence="1">Cell membrane</location>
        <topology evidence="1">Multi-pass membrane protein</topology>
    </subcellularLocation>
</comment>
<dbReference type="Pfam" id="PF03772">
    <property type="entry name" value="Competence"/>
    <property type="match status" value="1"/>
</dbReference>
<feature type="domain" description="Metallo-beta-lactamase" evidence="7">
    <location>
        <begin position="510"/>
        <end position="711"/>
    </location>
</feature>
<dbReference type="InterPro" id="IPR001279">
    <property type="entry name" value="Metallo-B-lactamas"/>
</dbReference>
<dbReference type="NCBIfam" id="TIGR00360">
    <property type="entry name" value="ComEC_N-term"/>
    <property type="match status" value="1"/>
</dbReference>
<dbReference type="Gene3D" id="3.60.15.10">
    <property type="entry name" value="Ribonuclease Z/Hydroxyacylglutathione hydrolase-like"/>
    <property type="match status" value="1"/>
</dbReference>
<evidence type="ECO:0000256" key="4">
    <source>
        <dbReference type="ARBA" id="ARBA00022989"/>
    </source>
</evidence>
<evidence type="ECO:0000256" key="3">
    <source>
        <dbReference type="ARBA" id="ARBA00022692"/>
    </source>
</evidence>
<keyword evidence="5 6" id="KW-0472">Membrane</keyword>
<feature type="transmembrane region" description="Helical" evidence="6">
    <location>
        <begin position="358"/>
        <end position="378"/>
    </location>
</feature>
<dbReference type="CDD" id="cd07731">
    <property type="entry name" value="ComA-like_MBL-fold"/>
    <property type="match status" value="1"/>
</dbReference>
<evidence type="ECO:0000256" key="2">
    <source>
        <dbReference type="ARBA" id="ARBA00022475"/>
    </source>
</evidence>
<dbReference type="SUPFAM" id="SSF56281">
    <property type="entry name" value="Metallo-hydrolase/oxidoreductase"/>
    <property type="match status" value="1"/>
</dbReference>
<dbReference type="InterPro" id="IPR035681">
    <property type="entry name" value="ComA-like_MBL"/>
</dbReference>
<dbReference type="PANTHER" id="PTHR30619:SF7">
    <property type="entry name" value="BETA-LACTAMASE DOMAIN PROTEIN"/>
    <property type="match status" value="1"/>
</dbReference>
<evidence type="ECO:0000259" key="7">
    <source>
        <dbReference type="SMART" id="SM00849"/>
    </source>
</evidence>
<dbReference type="InterPro" id="IPR052159">
    <property type="entry name" value="Competence_DNA_uptake"/>
</dbReference>
<evidence type="ECO:0000256" key="6">
    <source>
        <dbReference type="SAM" id="Phobius"/>
    </source>
</evidence>
<feature type="transmembrane region" description="Helical" evidence="6">
    <location>
        <begin position="335"/>
        <end position="352"/>
    </location>
</feature>
<evidence type="ECO:0000256" key="5">
    <source>
        <dbReference type="ARBA" id="ARBA00023136"/>
    </source>
</evidence>
<dbReference type="SMART" id="SM00849">
    <property type="entry name" value="Lactamase_B"/>
    <property type="match status" value="1"/>
</dbReference>
<name>A0A9D1NS56_9FIRM</name>
<proteinExistence type="predicted"/>
<keyword evidence="2" id="KW-1003">Cell membrane</keyword>
<dbReference type="InterPro" id="IPR004477">
    <property type="entry name" value="ComEC_N"/>
</dbReference>
<feature type="transmembrane region" description="Helical" evidence="6">
    <location>
        <begin position="296"/>
        <end position="315"/>
    </location>
</feature>
<reference evidence="8" key="2">
    <citation type="journal article" date="2021" name="PeerJ">
        <title>Extensive microbial diversity within the chicken gut microbiome revealed by metagenomics and culture.</title>
        <authorList>
            <person name="Gilroy R."/>
            <person name="Ravi A."/>
            <person name="Getino M."/>
            <person name="Pursley I."/>
            <person name="Horton D.L."/>
            <person name="Alikhan N.F."/>
            <person name="Baker D."/>
            <person name="Gharbi K."/>
            <person name="Hall N."/>
            <person name="Watson M."/>
            <person name="Adriaenssens E.M."/>
            <person name="Foster-Nyarko E."/>
            <person name="Jarju S."/>
            <person name="Secka A."/>
            <person name="Antonio M."/>
            <person name="Oren A."/>
            <person name="Chaudhuri R.R."/>
            <person name="La Ragione R."/>
            <person name="Hildebrand F."/>
            <person name="Pallen M.J."/>
        </authorList>
    </citation>
    <scope>NUCLEOTIDE SEQUENCE</scope>
    <source>
        <strain evidence="8">ChiBcec2-4451</strain>
    </source>
</reference>
<feature type="transmembrane region" description="Helical" evidence="6">
    <location>
        <begin position="480"/>
        <end position="499"/>
    </location>
</feature>
<keyword evidence="3 6" id="KW-0812">Transmembrane</keyword>
<feature type="transmembrane region" description="Helical" evidence="6">
    <location>
        <begin position="424"/>
        <end position="443"/>
    </location>
</feature>
<gene>
    <name evidence="8" type="ORF">IAA63_01755</name>
</gene>
<keyword evidence="4 6" id="KW-1133">Transmembrane helix</keyword>
<feature type="transmembrane region" description="Helical" evidence="6">
    <location>
        <begin position="226"/>
        <end position="245"/>
    </location>
</feature>